<gene>
    <name evidence="3" type="primary">phoD</name>
    <name evidence="3" type="ORF">TBK1r_05170</name>
</gene>
<dbReference type="SUPFAM" id="SSF56300">
    <property type="entry name" value="Metallo-dependent phosphatases"/>
    <property type="match status" value="1"/>
</dbReference>
<dbReference type="InterPro" id="IPR029052">
    <property type="entry name" value="Metallo-depent_PP-like"/>
</dbReference>
<dbReference type="PANTHER" id="PTHR33987">
    <property type="entry name" value="CALCINEURIN-LIKE METALLO-PHOSPHOESTERASE SUPERFAMILY PROTEIN"/>
    <property type="match status" value="1"/>
</dbReference>
<evidence type="ECO:0000259" key="2">
    <source>
        <dbReference type="Pfam" id="PF09423"/>
    </source>
</evidence>
<accession>A0ABX5XHY7</accession>
<dbReference type="GO" id="GO:0004035">
    <property type="term" value="F:alkaline phosphatase activity"/>
    <property type="evidence" value="ECO:0007669"/>
    <property type="project" value="UniProtKB-EC"/>
</dbReference>
<dbReference type="Pfam" id="PF09423">
    <property type="entry name" value="PhoD"/>
    <property type="match status" value="1"/>
</dbReference>
<feature type="chain" id="PRO_5045972785" evidence="1">
    <location>
        <begin position="22"/>
        <end position="348"/>
    </location>
</feature>
<keyword evidence="4" id="KW-1185">Reference proteome</keyword>
<sequence>MLKTLLLAASLLIPAAASALAADPIHSSAVTRVVFGSCIKQDQPTPIFSAMAAERAQLLLFTGDNIYADTDDMTVMRNKYQTLSDNPGFASLVDTCTVMATWDDHDFGVNDGGADYPQREASQREFLDFWNVPANSPLRQRPGIYDARIFGPEGKRLQVIMLDTRFFRSPLKKGERRVGGPYYPDADTQKTMLGDSQWRWLDEQLRRPAEVRLIVSSIQFVAQDAGQECWANLPLERERMLNLIRDTNANGVVFISGDRHWSEVSALVEKTPYPIYDITCSSLNQLHPRGTPTDNVFRVSKSTYHQENYGLLTIDWESADPTLSFEIRDIEGDSVIEQTRKLSDLRGR</sequence>
<keyword evidence="1" id="KW-0732">Signal</keyword>
<name>A0ABX5XHY7_9BACT</name>
<dbReference type="InterPro" id="IPR038607">
    <property type="entry name" value="PhoD-like_sf"/>
</dbReference>
<evidence type="ECO:0000313" key="4">
    <source>
        <dbReference type="Proteomes" id="UP000318081"/>
    </source>
</evidence>
<evidence type="ECO:0000256" key="1">
    <source>
        <dbReference type="SAM" id="SignalP"/>
    </source>
</evidence>
<feature type="signal peptide" evidence="1">
    <location>
        <begin position="1"/>
        <end position="21"/>
    </location>
</feature>
<dbReference type="EMBL" id="CP036432">
    <property type="protein sequence ID" value="QDV81598.1"/>
    <property type="molecule type" value="Genomic_DNA"/>
</dbReference>
<dbReference type="Proteomes" id="UP000318081">
    <property type="component" value="Chromosome"/>
</dbReference>
<dbReference type="RefSeq" id="WP_145207373.1">
    <property type="nucleotide sequence ID" value="NZ_CP036432.1"/>
</dbReference>
<dbReference type="CDD" id="cd07389">
    <property type="entry name" value="MPP_PhoD"/>
    <property type="match status" value="1"/>
</dbReference>
<dbReference type="InterPro" id="IPR018946">
    <property type="entry name" value="PhoD-like_MPP"/>
</dbReference>
<protein>
    <submittedName>
        <fullName evidence="3">Alkaline phosphatase D</fullName>
        <ecNumber evidence="3">3.1.3.1</ecNumber>
    </submittedName>
</protein>
<proteinExistence type="predicted"/>
<evidence type="ECO:0000313" key="3">
    <source>
        <dbReference type="EMBL" id="QDV81598.1"/>
    </source>
</evidence>
<feature type="domain" description="PhoD-like phosphatase metallophosphatase" evidence="2">
    <location>
        <begin position="46"/>
        <end position="293"/>
    </location>
</feature>
<dbReference type="EC" id="3.1.3.1" evidence="3"/>
<reference evidence="3 4" key="1">
    <citation type="submission" date="2019-02" db="EMBL/GenBank/DDBJ databases">
        <title>Deep-cultivation of Planctomycetes and their phenomic and genomic characterization uncovers novel biology.</title>
        <authorList>
            <person name="Wiegand S."/>
            <person name="Jogler M."/>
            <person name="Boedeker C."/>
            <person name="Pinto D."/>
            <person name="Vollmers J."/>
            <person name="Rivas-Marin E."/>
            <person name="Kohn T."/>
            <person name="Peeters S.H."/>
            <person name="Heuer A."/>
            <person name="Rast P."/>
            <person name="Oberbeckmann S."/>
            <person name="Bunk B."/>
            <person name="Jeske O."/>
            <person name="Meyerdierks A."/>
            <person name="Storesund J.E."/>
            <person name="Kallscheuer N."/>
            <person name="Luecker S."/>
            <person name="Lage O.M."/>
            <person name="Pohl T."/>
            <person name="Merkel B.J."/>
            <person name="Hornburger P."/>
            <person name="Mueller R.-W."/>
            <person name="Bruemmer F."/>
            <person name="Labrenz M."/>
            <person name="Spormann A.M."/>
            <person name="Op den Camp H."/>
            <person name="Overmann J."/>
            <person name="Amann R."/>
            <person name="Jetten M.S.M."/>
            <person name="Mascher T."/>
            <person name="Medema M.H."/>
            <person name="Devos D.P."/>
            <person name="Kaster A.-K."/>
            <person name="Ovreas L."/>
            <person name="Rohde M."/>
            <person name="Galperin M.Y."/>
            <person name="Jogler C."/>
        </authorList>
    </citation>
    <scope>NUCLEOTIDE SEQUENCE [LARGE SCALE GENOMIC DNA]</scope>
    <source>
        <strain evidence="3 4">TBK1r</strain>
    </source>
</reference>
<dbReference type="PANTHER" id="PTHR33987:SF1">
    <property type="entry name" value="CALCINEURIN-LIKE METALLO-PHOSPHOESTERASE SUPERFAMILY PROTEIN"/>
    <property type="match status" value="1"/>
</dbReference>
<organism evidence="3 4">
    <name type="scientific">Stieleria magnilauensis</name>
    <dbReference type="NCBI Taxonomy" id="2527963"/>
    <lineage>
        <taxon>Bacteria</taxon>
        <taxon>Pseudomonadati</taxon>
        <taxon>Planctomycetota</taxon>
        <taxon>Planctomycetia</taxon>
        <taxon>Pirellulales</taxon>
        <taxon>Pirellulaceae</taxon>
        <taxon>Stieleria</taxon>
    </lineage>
</organism>
<keyword evidence="3" id="KW-0378">Hydrolase</keyword>
<dbReference type="Gene3D" id="3.60.21.70">
    <property type="entry name" value="PhoD-like phosphatase"/>
    <property type="match status" value="1"/>
</dbReference>